<proteinExistence type="predicted"/>
<dbReference type="Gene3D" id="3.30.70.100">
    <property type="match status" value="1"/>
</dbReference>
<dbReference type="InterPro" id="IPR010753">
    <property type="entry name" value="DUF1330"/>
</dbReference>
<evidence type="ECO:0000259" key="1">
    <source>
        <dbReference type="Pfam" id="PF07045"/>
    </source>
</evidence>
<dbReference type="PANTHER" id="PTHR41521">
    <property type="match status" value="1"/>
</dbReference>
<evidence type="ECO:0000313" key="2">
    <source>
        <dbReference type="EMBL" id="SVE38261.1"/>
    </source>
</evidence>
<dbReference type="SUPFAM" id="SSF54909">
    <property type="entry name" value="Dimeric alpha+beta barrel"/>
    <property type="match status" value="1"/>
</dbReference>
<dbReference type="EMBL" id="UINC01213473">
    <property type="protein sequence ID" value="SVE38261.1"/>
    <property type="molecule type" value="Genomic_DNA"/>
</dbReference>
<sequence>MPAYFVVRCTYGDMDHYHRYEKLAGRAIGEFNGRFLITGKGETVQKESGKHKKTVVVEFDSMEAALTCYRSETYQQALKEIALSAERDFVIVEGL</sequence>
<name>A0A383D1H1_9ZZZZ</name>
<dbReference type="Pfam" id="PF07045">
    <property type="entry name" value="DUF1330"/>
    <property type="match status" value="1"/>
</dbReference>
<organism evidence="2">
    <name type="scientific">marine metagenome</name>
    <dbReference type="NCBI Taxonomy" id="408172"/>
    <lineage>
        <taxon>unclassified sequences</taxon>
        <taxon>metagenomes</taxon>
        <taxon>ecological metagenomes</taxon>
    </lineage>
</organism>
<gene>
    <name evidence="2" type="ORF">METZ01_LOCUS491115</name>
</gene>
<dbReference type="AlphaFoldDB" id="A0A383D1H1"/>
<protein>
    <recommendedName>
        <fullName evidence="1">DUF1330 domain-containing protein</fullName>
    </recommendedName>
</protein>
<reference evidence="2" key="1">
    <citation type="submission" date="2018-05" db="EMBL/GenBank/DDBJ databases">
        <authorList>
            <person name="Lanie J.A."/>
            <person name="Ng W.-L."/>
            <person name="Kazmierczak K.M."/>
            <person name="Andrzejewski T.M."/>
            <person name="Davidsen T.M."/>
            <person name="Wayne K.J."/>
            <person name="Tettelin H."/>
            <person name="Glass J.I."/>
            <person name="Rusch D."/>
            <person name="Podicherti R."/>
            <person name="Tsui H.-C.T."/>
            <person name="Winkler M.E."/>
        </authorList>
    </citation>
    <scope>NUCLEOTIDE SEQUENCE</scope>
</reference>
<dbReference type="PANTHER" id="PTHR41521:SF4">
    <property type="entry name" value="BLR0684 PROTEIN"/>
    <property type="match status" value="1"/>
</dbReference>
<dbReference type="InterPro" id="IPR011008">
    <property type="entry name" value="Dimeric_a/b-barrel"/>
</dbReference>
<feature type="domain" description="DUF1330" evidence="1">
    <location>
        <begin position="2"/>
        <end position="95"/>
    </location>
</feature>
<accession>A0A383D1H1</accession>